<keyword evidence="2" id="KW-1185">Reference proteome</keyword>
<organism evidence="1 2">
    <name type="scientific">Holothuria leucospilota</name>
    <name type="common">Black long sea cucumber</name>
    <name type="synonym">Mertensiothuria leucospilota</name>
    <dbReference type="NCBI Taxonomy" id="206669"/>
    <lineage>
        <taxon>Eukaryota</taxon>
        <taxon>Metazoa</taxon>
        <taxon>Echinodermata</taxon>
        <taxon>Eleutherozoa</taxon>
        <taxon>Echinozoa</taxon>
        <taxon>Holothuroidea</taxon>
        <taxon>Aspidochirotacea</taxon>
        <taxon>Aspidochirotida</taxon>
        <taxon>Holothuriidae</taxon>
        <taxon>Holothuria</taxon>
    </lineage>
</organism>
<reference evidence="1" key="1">
    <citation type="submission" date="2021-10" db="EMBL/GenBank/DDBJ databases">
        <title>Tropical sea cucumber genome reveals ecological adaptation and Cuvierian tubules defense mechanism.</title>
        <authorList>
            <person name="Chen T."/>
        </authorList>
    </citation>
    <scope>NUCLEOTIDE SEQUENCE</scope>
    <source>
        <strain evidence="1">Nanhai2018</strain>
        <tissue evidence="1">Muscle</tissue>
    </source>
</reference>
<evidence type="ECO:0000313" key="2">
    <source>
        <dbReference type="Proteomes" id="UP001152320"/>
    </source>
</evidence>
<dbReference type="AlphaFoldDB" id="A0A9Q1CL43"/>
<comment type="caution">
    <text evidence="1">The sequence shown here is derived from an EMBL/GenBank/DDBJ whole genome shotgun (WGS) entry which is preliminary data.</text>
</comment>
<dbReference type="Proteomes" id="UP001152320">
    <property type="component" value="Chromosome 2"/>
</dbReference>
<proteinExistence type="predicted"/>
<evidence type="ECO:0000313" key="1">
    <source>
        <dbReference type="EMBL" id="KAJ8047362.1"/>
    </source>
</evidence>
<name>A0A9Q1CL43_HOLLE</name>
<dbReference type="EMBL" id="JAIZAY010000002">
    <property type="protein sequence ID" value="KAJ8047362.1"/>
    <property type="molecule type" value="Genomic_DNA"/>
</dbReference>
<protein>
    <submittedName>
        <fullName evidence="1">Uncharacterized protein</fullName>
    </submittedName>
</protein>
<gene>
    <name evidence="1" type="ORF">HOLleu_06345</name>
</gene>
<dbReference type="OrthoDB" id="368776at2759"/>
<accession>A0A9Q1CL43</accession>
<sequence>MLLSGVIAAFATIWDQCNFMSGPFRPSSPSELLQAFGLQARHKTEEFEKELTENRLFEKRPLTEEMIEYVVDEAKCWVPKVYESLNRLISPLWRPEFEEKVERLLEECRTVDVVE</sequence>